<dbReference type="Proteomes" id="UP000199820">
    <property type="component" value="Unassembled WGS sequence"/>
</dbReference>
<dbReference type="EMBL" id="FOIL01000008">
    <property type="protein sequence ID" value="SET21703.1"/>
    <property type="molecule type" value="Genomic_DNA"/>
</dbReference>
<dbReference type="PANTHER" id="PTHR43280">
    <property type="entry name" value="ARAC-FAMILY TRANSCRIPTIONAL REGULATOR"/>
    <property type="match status" value="1"/>
</dbReference>
<evidence type="ECO:0000313" key="10">
    <source>
        <dbReference type="EMBL" id="SFR63201.1"/>
    </source>
</evidence>
<evidence type="ECO:0000256" key="5">
    <source>
        <dbReference type="ARBA" id="ARBA00024867"/>
    </source>
</evidence>
<dbReference type="SMART" id="SM00342">
    <property type="entry name" value="HTH_ARAC"/>
    <property type="match status" value="1"/>
</dbReference>
<keyword evidence="3" id="KW-0238">DNA-binding</keyword>
<dbReference type="RefSeq" id="WP_031471026.1">
    <property type="nucleotide sequence ID" value="NZ_FOIL01000008.1"/>
</dbReference>
<dbReference type="Pfam" id="PF00072">
    <property type="entry name" value="Response_reg"/>
    <property type="match status" value="1"/>
</dbReference>
<dbReference type="InterPro" id="IPR001789">
    <property type="entry name" value="Sig_transdc_resp-reg_receiver"/>
</dbReference>
<dbReference type="Proteomes" id="UP000214760">
    <property type="component" value="Unassembled WGS sequence"/>
</dbReference>
<comment type="function">
    <text evidence="5">May play the central regulatory role in sporulation. It may be an element of the effector pathway responsible for the activation of sporulation genes in response to nutritional stress. Spo0A may act in concert with spo0H (a sigma factor) to control the expression of some genes that are critical to the sporulation process.</text>
</comment>
<evidence type="ECO:0000256" key="3">
    <source>
        <dbReference type="ARBA" id="ARBA00023125"/>
    </source>
</evidence>
<keyword evidence="11" id="KW-1185">Reference proteome</keyword>
<dbReference type="eggNOG" id="COG4753">
    <property type="taxonomic scope" value="Bacteria"/>
</dbReference>
<keyword evidence="4" id="KW-0804">Transcription</keyword>
<dbReference type="InterPro" id="IPR018060">
    <property type="entry name" value="HTH_AraC"/>
</dbReference>
<evidence type="ECO:0000259" key="8">
    <source>
        <dbReference type="PROSITE" id="PS50110"/>
    </source>
</evidence>
<dbReference type="Pfam" id="PF12833">
    <property type="entry name" value="HTH_18"/>
    <property type="match status" value="1"/>
</dbReference>
<evidence type="ECO:0000313" key="11">
    <source>
        <dbReference type="Proteomes" id="UP000199820"/>
    </source>
</evidence>
<dbReference type="CDD" id="cd17536">
    <property type="entry name" value="REC_YesN-like"/>
    <property type="match status" value="1"/>
</dbReference>
<dbReference type="Gene3D" id="3.40.50.2300">
    <property type="match status" value="1"/>
</dbReference>
<feature type="domain" description="Response regulatory" evidence="8">
    <location>
        <begin position="3"/>
        <end position="119"/>
    </location>
</feature>
<feature type="domain" description="HTH araC/xylS-type" evidence="7">
    <location>
        <begin position="233"/>
        <end position="331"/>
    </location>
</feature>
<dbReference type="GO" id="GO:0000160">
    <property type="term" value="P:phosphorelay signal transduction system"/>
    <property type="evidence" value="ECO:0007669"/>
    <property type="project" value="InterPro"/>
</dbReference>
<dbReference type="SMART" id="SM00448">
    <property type="entry name" value="REC"/>
    <property type="match status" value="1"/>
</dbReference>
<dbReference type="SUPFAM" id="SSF52172">
    <property type="entry name" value="CheY-like"/>
    <property type="match status" value="1"/>
</dbReference>
<evidence type="ECO:0000313" key="9">
    <source>
        <dbReference type="EMBL" id="SET21703.1"/>
    </source>
</evidence>
<protein>
    <recommendedName>
        <fullName evidence="1">Stage 0 sporulation protein A homolog</fullName>
    </recommendedName>
</protein>
<accession>A0A1I0CQX1</accession>
<evidence type="ECO:0000313" key="12">
    <source>
        <dbReference type="Proteomes" id="UP000214760"/>
    </source>
</evidence>
<dbReference type="eggNOG" id="COG2207">
    <property type="taxonomic scope" value="Bacteria"/>
</dbReference>
<dbReference type="InterPro" id="IPR009057">
    <property type="entry name" value="Homeodomain-like_sf"/>
</dbReference>
<evidence type="ECO:0000256" key="4">
    <source>
        <dbReference type="ARBA" id="ARBA00023163"/>
    </source>
</evidence>
<dbReference type="PANTHER" id="PTHR43280:SF2">
    <property type="entry name" value="HTH-TYPE TRANSCRIPTIONAL REGULATOR EXSA"/>
    <property type="match status" value="1"/>
</dbReference>
<dbReference type="AlphaFoldDB" id="A0A1I0CQX1"/>
<dbReference type="GO" id="GO:0003700">
    <property type="term" value="F:DNA-binding transcription factor activity"/>
    <property type="evidence" value="ECO:0007669"/>
    <property type="project" value="InterPro"/>
</dbReference>
<dbReference type="PROSITE" id="PS01124">
    <property type="entry name" value="HTH_ARAC_FAMILY_2"/>
    <property type="match status" value="1"/>
</dbReference>
<dbReference type="Gene3D" id="1.10.10.60">
    <property type="entry name" value="Homeodomain-like"/>
    <property type="match status" value="2"/>
</dbReference>
<gene>
    <name evidence="10" type="ORF">SAMN02910262_00046</name>
    <name evidence="9" type="ORF">SAMN04487771_100832</name>
</gene>
<dbReference type="EMBL" id="FOZC01000001">
    <property type="protein sequence ID" value="SFR63201.1"/>
    <property type="molecule type" value="Genomic_DNA"/>
</dbReference>
<dbReference type="PROSITE" id="PS50110">
    <property type="entry name" value="RESPONSE_REGULATORY"/>
    <property type="match status" value="1"/>
</dbReference>
<dbReference type="SUPFAM" id="SSF46689">
    <property type="entry name" value="Homeodomain-like"/>
    <property type="match status" value="2"/>
</dbReference>
<keyword evidence="6" id="KW-0597">Phosphoprotein</keyword>
<evidence type="ECO:0000256" key="1">
    <source>
        <dbReference type="ARBA" id="ARBA00018672"/>
    </source>
</evidence>
<reference evidence="11 12" key="1">
    <citation type="submission" date="2016-10" db="EMBL/GenBank/DDBJ databases">
        <authorList>
            <person name="de Groot N.N."/>
        </authorList>
    </citation>
    <scope>NUCLEOTIDE SEQUENCE [LARGE SCALE GENOMIC DNA]</scope>
    <source>
        <strain evidence="10 12">F</strain>
        <strain evidence="9 11">KH1P1</strain>
    </source>
</reference>
<dbReference type="GO" id="GO:0043565">
    <property type="term" value="F:sequence-specific DNA binding"/>
    <property type="evidence" value="ECO:0007669"/>
    <property type="project" value="InterPro"/>
</dbReference>
<sequence length="334" mass="39363">MYRILIVDDDRIMREAFKVMIGKIDGFEVCAEAVTGQQGVDFYCRYKPDIVFMDIFMPGMNGIDAIREIRKMDPDVVIYIFSAYSNFELAKEAVQLQVREYVMKLVTFQTLKRILMTYKTDREGDANYYLNQIQEMVAEKDFRKMYYSIGDVVAQIYRQYGEDPGKLKEIFGYIGHRLISSVNMDETEMPDVKKLFPINTEFLTEKVVGEMWLFRVINYVFGQNSVQRYPVLQSVFDFIEANIYSEIGLEKITEECAISQGYLSRIFKSQFQVSVMEYLHMRKIHIAKNYFFFTNSSIAEVAERLGYSESSYFSKVFKKYEHKTIQQYRKSIFA</sequence>
<evidence type="ECO:0000256" key="2">
    <source>
        <dbReference type="ARBA" id="ARBA00023015"/>
    </source>
</evidence>
<evidence type="ECO:0000256" key="6">
    <source>
        <dbReference type="PROSITE-ProRule" id="PRU00169"/>
    </source>
</evidence>
<organism evidence="9 11">
    <name type="scientific">[Clostridium] aminophilum</name>
    <dbReference type="NCBI Taxonomy" id="1526"/>
    <lineage>
        <taxon>Bacteria</taxon>
        <taxon>Bacillati</taxon>
        <taxon>Bacillota</taxon>
        <taxon>Clostridia</taxon>
        <taxon>Lachnospirales</taxon>
        <taxon>Lachnospiraceae</taxon>
    </lineage>
</organism>
<proteinExistence type="predicted"/>
<name>A0A1I0CQX1_9FIRM</name>
<dbReference type="STRING" id="1526.SAMN02910262_00046"/>
<keyword evidence="2" id="KW-0805">Transcription regulation</keyword>
<feature type="modified residue" description="4-aspartylphosphate" evidence="6">
    <location>
        <position position="54"/>
    </location>
</feature>
<evidence type="ECO:0000259" key="7">
    <source>
        <dbReference type="PROSITE" id="PS01124"/>
    </source>
</evidence>
<dbReference type="InterPro" id="IPR011006">
    <property type="entry name" value="CheY-like_superfamily"/>
</dbReference>